<organism evidence="3 4">
    <name type="scientific">Solidesulfovibrio carbinoliphilus subsp. oakridgensis</name>
    <dbReference type="NCBI Taxonomy" id="694327"/>
    <lineage>
        <taxon>Bacteria</taxon>
        <taxon>Pseudomonadati</taxon>
        <taxon>Thermodesulfobacteriota</taxon>
        <taxon>Desulfovibrionia</taxon>
        <taxon>Desulfovibrionales</taxon>
        <taxon>Desulfovibrionaceae</taxon>
        <taxon>Solidesulfovibrio</taxon>
    </lineage>
</organism>
<feature type="domain" description="Dynamin N-terminal" evidence="2">
    <location>
        <begin position="54"/>
        <end position="96"/>
    </location>
</feature>
<feature type="domain" description="Dynamin N-terminal" evidence="2">
    <location>
        <begin position="110"/>
        <end position="169"/>
    </location>
</feature>
<accession>G7QDC9</accession>
<dbReference type="RefSeq" id="WP_009179880.1">
    <property type="nucleotide sequence ID" value="NZ_CM001368.1"/>
</dbReference>
<evidence type="ECO:0000259" key="2">
    <source>
        <dbReference type="Pfam" id="PF00350"/>
    </source>
</evidence>
<dbReference type="InterPro" id="IPR045063">
    <property type="entry name" value="Dynamin_N"/>
</dbReference>
<evidence type="ECO:0000256" key="1">
    <source>
        <dbReference type="SAM" id="Phobius"/>
    </source>
</evidence>
<evidence type="ECO:0000313" key="4">
    <source>
        <dbReference type="Proteomes" id="UP000004662"/>
    </source>
</evidence>
<sequence length="583" mass="62663">MTPTLLESRYLAHRSELAGLLGRLGELLARCGRTDLEATARELLAHVSEPFLFVVVGEVKTGKSSLINALLGAPVTDVAPDPCTDRIHIISRGEAAGAPPEGPLVRHVALDNPLLDGLAIVDTPGVDSIIDRHQEITEEFIPRADLVLFVFSALNPYSRSAWDFFDLMATTWRRNVAFALTQADLASPEQVEVNTRRLRELAGAHGLADPLVFLISSTRSLADPEAGGIAALRGHIRQLTASGGHFAAKLEATRRSARRLLDDLGQSLDTLAREHEADTAEAGRIRKRLDAARLAAGREAEVLRTRVEAAYARLAGEFEQAFAGELRFGGMIGRAFTGLWRRKQEAGPAARLRELGEVFSRDLEREVEGIARQGAVHIFESVSNSVRMILDELRQRRSAGPGPDADALTAQRDRVLAEVAERVEALLASGGPMAGIDPKSVSGLDPKAALGGALVVLGTIFALAVKSAVIDVTGGVIAAGGALLAGSALFWQRPRVLAALRRQLAAGGEKLRLEIDERLSARVDRIFREIEERFEPFFADIEARRASLADLSARRAALDAALTAFQPEDADPDAHVDAVAAVS</sequence>
<feature type="transmembrane region" description="Helical" evidence="1">
    <location>
        <begin position="448"/>
        <end position="466"/>
    </location>
</feature>
<dbReference type="Pfam" id="PF00350">
    <property type="entry name" value="Dynamin_N"/>
    <property type="match status" value="2"/>
</dbReference>
<dbReference type="eggNOG" id="COG0699">
    <property type="taxonomic scope" value="Bacteria"/>
</dbReference>
<keyword evidence="1" id="KW-0812">Transmembrane</keyword>
<dbReference type="PANTHER" id="PTHR43681:SF1">
    <property type="entry name" value="SARCALUMENIN"/>
    <property type="match status" value="1"/>
</dbReference>
<dbReference type="InterPro" id="IPR027417">
    <property type="entry name" value="P-loop_NTPase"/>
</dbReference>
<dbReference type="PANTHER" id="PTHR43681">
    <property type="entry name" value="TRANSMEMBRANE GTPASE FZO"/>
    <property type="match status" value="1"/>
</dbReference>
<dbReference type="Proteomes" id="UP000004662">
    <property type="component" value="Chromosome"/>
</dbReference>
<keyword evidence="1" id="KW-0472">Membrane</keyword>
<evidence type="ECO:0000313" key="3">
    <source>
        <dbReference type="EMBL" id="EHJ46435.1"/>
    </source>
</evidence>
<proteinExistence type="predicted"/>
<dbReference type="InterPro" id="IPR051943">
    <property type="entry name" value="TRAFAC_Dynamin-like_GTPase"/>
</dbReference>
<feature type="transmembrane region" description="Helical" evidence="1">
    <location>
        <begin position="472"/>
        <end position="491"/>
    </location>
</feature>
<name>G7QDC9_9BACT</name>
<dbReference type="HOGENOM" id="CLU_014646_1_0_7"/>
<protein>
    <recommendedName>
        <fullName evidence="2">Dynamin N-terminal domain-containing protein</fullName>
    </recommendedName>
</protein>
<dbReference type="AlphaFoldDB" id="G7QDC9"/>
<dbReference type="SUPFAM" id="SSF52540">
    <property type="entry name" value="P-loop containing nucleoside triphosphate hydrolases"/>
    <property type="match status" value="1"/>
</dbReference>
<reference evidence="4" key="1">
    <citation type="journal article" date="2015" name="Genome Announc.">
        <title>High-Quality Draft Genome Sequence of Desulfovibrio carbinoliphilus FW-101-2B, an Organic Acid-Oxidizing Sulfate-Reducing Bacterium Isolated from Uranium(VI)-Contaminated Groundwater.</title>
        <authorList>
            <person name="Ramsay B.D."/>
            <person name="Hwang C."/>
            <person name="Woo H.L."/>
            <person name="Carroll S.L."/>
            <person name="Lucas S."/>
            <person name="Han J."/>
            <person name="Lapidus A.L."/>
            <person name="Cheng J.F."/>
            <person name="Goodwin L.A."/>
            <person name="Pitluck S."/>
            <person name="Peters L."/>
            <person name="Chertkov O."/>
            <person name="Held B."/>
            <person name="Detter J.C."/>
            <person name="Han C.S."/>
            <person name="Tapia R."/>
            <person name="Land M.L."/>
            <person name="Hauser L.J."/>
            <person name="Kyrpides N.C."/>
            <person name="Ivanova N.N."/>
            <person name="Mikhailova N."/>
            <person name="Pagani I."/>
            <person name="Woyke T."/>
            <person name="Arkin A.P."/>
            <person name="Dehal P."/>
            <person name="Chivian D."/>
            <person name="Criddle C.S."/>
            <person name="Wu W."/>
            <person name="Chakraborty R."/>
            <person name="Hazen T.C."/>
            <person name="Fields M.W."/>
        </authorList>
    </citation>
    <scope>NUCLEOTIDE SEQUENCE [LARGE SCALE GENOMIC DNA]</scope>
    <source>
        <strain evidence="4">FW-101-2B</strain>
    </source>
</reference>
<dbReference type="STRING" id="694327.DFW101_0418"/>
<keyword evidence="1" id="KW-1133">Transmembrane helix</keyword>
<keyword evidence="4" id="KW-1185">Reference proteome</keyword>
<dbReference type="Gene3D" id="3.40.50.300">
    <property type="entry name" value="P-loop containing nucleotide triphosphate hydrolases"/>
    <property type="match status" value="1"/>
</dbReference>
<dbReference type="EMBL" id="CM001368">
    <property type="protein sequence ID" value="EHJ46435.1"/>
    <property type="molecule type" value="Genomic_DNA"/>
</dbReference>
<dbReference type="CDD" id="cd09912">
    <property type="entry name" value="DLP_2"/>
    <property type="match status" value="1"/>
</dbReference>
<dbReference type="OrthoDB" id="9802035at2"/>
<gene>
    <name evidence="3" type="ORF">DFW101_0418</name>
</gene>